<sequence>MCHHFLRCDPDLGGNAFDAADEPGFPDVRQIPGVESRRLDRHHCRRCCPNHLWHFTAQERNSNTAQQLETQIAGPSYSCQSALNSVIHRHVTWADMVCEITHDDSVR</sequence>
<evidence type="ECO:0000313" key="2">
    <source>
        <dbReference type="Proteomes" id="UP000186922"/>
    </source>
</evidence>
<organism evidence="1 2">
    <name type="scientific">Ramazzottius varieornatus</name>
    <name type="common">Water bear</name>
    <name type="synonym">Tardigrade</name>
    <dbReference type="NCBI Taxonomy" id="947166"/>
    <lineage>
        <taxon>Eukaryota</taxon>
        <taxon>Metazoa</taxon>
        <taxon>Ecdysozoa</taxon>
        <taxon>Tardigrada</taxon>
        <taxon>Eutardigrada</taxon>
        <taxon>Parachela</taxon>
        <taxon>Hypsibioidea</taxon>
        <taxon>Ramazzottiidae</taxon>
        <taxon>Ramazzottius</taxon>
    </lineage>
</organism>
<keyword evidence="2" id="KW-1185">Reference proteome</keyword>
<comment type="caution">
    <text evidence="1">The sequence shown here is derived from an EMBL/GenBank/DDBJ whole genome shotgun (WGS) entry which is preliminary data.</text>
</comment>
<protein>
    <submittedName>
        <fullName evidence="1">Uncharacterized protein</fullName>
    </submittedName>
</protein>
<dbReference type="EMBL" id="BDGG01000015">
    <property type="protein sequence ID" value="GAV07623.1"/>
    <property type="molecule type" value="Genomic_DNA"/>
</dbReference>
<dbReference type="AlphaFoldDB" id="A0A1D1W4C0"/>
<evidence type="ECO:0000313" key="1">
    <source>
        <dbReference type="EMBL" id="GAV07623.1"/>
    </source>
</evidence>
<name>A0A1D1W4C0_RAMVA</name>
<accession>A0A1D1W4C0</accession>
<gene>
    <name evidence="1" type="primary">RvY_17438</name>
    <name evidence="1" type="synonym">RvY_17438.2</name>
    <name evidence="1" type="ORF">RvY_17438-2</name>
</gene>
<proteinExistence type="predicted"/>
<dbReference type="Proteomes" id="UP000186922">
    <property type="component" value="Unassembled WGS sequence"/>
</dbReference>
<reference evidence="1 2" key="1">
    <citation type="journal article" date="2016" name="Nat. Commun.">
        <title>Extremotolerant tardigrade genome and improved radiotolerance of human cultured cells by tardigrade-unique protein.</title>
        <authorList>
            <person name="Hashimoto T."/>
            <person name="Horikawa D.D."/>
            <person name="Saito Y."/>
            <person name="Kuwahara H."/>
            <person name="Kozuka-Hata H."/>
            <person name="Shin-I T."/>
            <person name="Minakuchi Y."/>
            <person name="Ohishi K."/>
            <person name="Motoyama A."/>
            <person name="Aizu T."/>
            <person name="Enomoto A."/>
            <person name="Kondo K."/>
            <person name="Tanaka S."/>
            <person name="Hara Y."/>
            <person name="Koshikawa S."/>
            <person name="Sagara H."/>
            <person name="Miura T."/>
            <person name="Yokobori S."/>
            <person name="Miyagawa K."/>
            <person name="Suzuki Y."/>
            <person name="Kubo T."/>
            <person name="Oyama M."/>
            <person name="Kohara Y."/>
            <person name="Fujiyama A."/>
            <person name="Arakawa K."/>
            <person name="Katayama T."/>
            <person name="Toyoda A."/>
            <person name="Kunieda T."/>
        </authorList>
    </citation>
    <scope>NUCLEOTIDE SEQUENCE [LARGE SCALE GENOMIC DNA]</scope>
    <source>
        <strain evidence="1 2">YOKOZUNA-1</strain>
    </source>
</reference>